<accession>A0A813T397</accession>
<feature type="compositionally biased region" description="Basic and acidic residues" evidence="1">
    <location>
        <begin position="382"/>
        <end position="394"/>
    </location>
</feature>
<gene>
    <name evidence="2" type="ORF">GPM918_LOCUS3927</name>
    <name evidence="3" type="ORF">OVA965_LOCUS9540</name>
    <name evidence="4" type="ORF">SRO942_LOCUS3927</name>
    <name evidence="5" type="ORF">TMI583_LOCUS9533</name>
</gene>
<feature type="compositionally biased region" description="Basic and acidic residues" evidence="1">
    <location>
        <begin position="686"/>
        <end position="699"/>
    </location>
</feature>
<dbReference type="EMBL" id="CAJOBC010000505">
    <property type="protein sequence ID" value="CAF3594529.1"/>
    <property type="molecule type" value="Genomic_DNA"/>
</dbReference>
<sequence length="900" mass="100318">MDKLKTNYVVDKYQTSKYNGDISLIRGKKEQSHCTLTVVKILDSGPKRDVGNDFEGEPVACESSDTVGYTKSFETNATHNGESSSISCLTPSKSSKLARTNTKAKVSSNKQSCTSSTSLTLTTKRSSTSPDPVLSTAKKQRTTMNSLSNVIIEPKKTLPSTANTSGGNNVAEAIVASSQEITPKNKNVSKSNLNNKISIPSTTVKQQKVKSCTIEDDTTKITNHKTKLTDQTKVDITDLPVIKPDPIQDEVKSTIKETSTTKKVSTKSSLSQQQTDKTLPQSVTTKLKVVSNDVLQQEIKNEVSLSPKPLVTSIEPADSIKKDEKKKEILNNTKKLSLINTSLSNKKHTTIEKKLDLDNNSTKISTTPIAKNTSVSNAIQSNDEKEKKPTEKSTTKNKLNLIKNSITTKSPLSTIAELNEMTIKRDNDNVDNVDNQLNIVQSPSIANSIKTPVKPLSSSLTGTVKVEALCSRAVVEIKNEPLSNTNATITVKSESSTTKDENISPRQSNQNSLLKKSSLNTIKSEQQNSPKLEQPVSKALSNLGKIPRKQPPQQPKKEYTPPRYRSPSPSFDSDKDYRRSSNSGRSNSRSSSYTNHGSSSKGKNGSSNYRSSPSRSRRYNDRERSRSRSRSRSRYHHSSSRRSFNDSSHRRNSKSDSYRNNSYQRTDESRTHHSRRTKSKSPYRYQHQEDIKIKEETQTKIETTSSSPTLLSISPFNHPITPESQPPPRSVEQTYLTSPEEQHIFRSEDDCKVIEMDIDDDNNNNNNNDTNNNSIIQKTVSCTFIKAETAPIPLTNGHLHSSDDGEIDSDEQVEEELDDDNDDFPSVLTDESLRTKIAFIYNLFSCDTNHDAILEKFVHFFKRSGLVDITKDDHMFTYDLLKLTPVLINQLADDLGYVKQ</sequence>
<name>A0A813T397_9BILA</name>
<feature type="region of interest" description="Disordered" evidence="1">
    <location>
        <begin position="101"/>
        <end position="141"/>
    </location>
</feature>
<dbReference type="EMBL" id="CAJNOK010003389">
    <property type="protein sequence ID" value="CAF0899327.1"/>
    <property type="molecule type" value="Genomic_DNA"/>
</dbReference>
<feature type="region of interest" description="Disordered" evidence="1">
    <location>
        <begin position="542"/>
        <end position="743"/>
    </location>
</feature>
<protein>
    <submittedName>
        <fullName evidence="2">Uncharacterized protein</fullName>
    </submittedName>
</protein>
<feature type="compositionally biased region" description="Polar residues" evidence="1">
    <location>
        <begin position="362"/>
        <end position="381"/>
    </location>
</feature>
<comment type="caution">
    <text evidence="2">The sequence shown here is derived from an EMBL/GenBank/DDBJ whole genome shotgun (WGS) entry which is preliminary data.</text>
</comment>
<feature type="region of interest" description="Disordered" evidence="1">
    <location>
        <begin position="253"/>
        <end position="278"/>
    </location>
</feature>
<dbReference type="Proteomes" id="UP000677228">
    <property type="component" value="Unassembled WGS sequence"/>
</dbReference>
<feature type="compositionally biased region" description="Acidic residues" evidence="1">
    <location>
        <begin position="804"/>
        <end position="823"/>
    </location>
</feature>
<feature type="region of interest" description="Disordered" evidence="1">
    <location>
        <begin position="362"/>
        <end position="396"/>
    </location>
</feature>
<feature type="compositionally biased region" description="Low complexity" evidence="1">
    <location>
        <begin position="256"/>
        <end position="278"/>
    </location>
</feature>
<dbReference type="Proteomes" id="UP000681722">
    <property type="component" value="Unassembled WGS sequence"/>
</dbReference>
<feature type="compositionally biased region" description="Basic and acidic residues" evidence="1">
    <location>
        <begin position="643"/>
        <end position="657"/>
    </location>
</feature>
<feature type="compositionally biased region" description="Basic residues" evidence="1">
    <location>
        <begin position="672"/>
        <end position="681"/>
    </location>
</feature>
<evidence type="ECO:0000313" key="6">
    <source>
        <dbReference type="Proteomes" id="UP000663829"/>
    </source>
</evidence>
<dbReference type="Proteomes" id="UP000682733">
    <property type="component" value="Unassembled WGS sequence"/>
</dbReference>
<feature type="compositionally biased region" description="Low complexity" evidence="1">
    <location>
        <begin position="107"/>
        <end position="129"/>
    </location>
</feature>
<feature type="compositionally biased region" description="Low complexity" evidence="1">
    <location>
        <begin position="580"/>
        <end position="614"/>
    </location>
</feature>
<feature type="compositionally biased region" description="Basic residues" evidence="1">
    <location>
        <begin position="627"/>
        <end position="640"/>
    </location>
</feature>
<feature type="region of interest" description="Disordered" evidence="1">
    <location>
        <begin position="794"/>
        <end position="825"/>
    </location>
</feature>
<keyword evidence="6" id="KW-1185">Reference proteome</keyword>
<reference evidence="2" key="1">
    <citation type="submission" date="2021-02" db="EMBL/GenBank/DDBJ databases">
        <authorList>
            <person name="Nowell W R."/>
        </authorList>
    </citation>
    <scope>NUCLEOTIDE SEQUENCE</scope>
</reference>
<dbReference type="AlphaFoldDB" id="A0A813T397"/>
<dbReference type="EMBL" id="CAJNOQ010000505">
    <property type="protein sequence ID" value="CAF0808989.1"/>
    <property type="molecule type" value="Genomic_DNA"/>
</dbReference>
<dbReference type="Proteomes" id="UP000663829">
    <property type="component" value="Unassembled WGS sequence"/>
</dbReference>
<evidence type="ECO:0000313" key="2">
    <source>
        <dbReference type="EMBL" id="CAF0808989.1"/>
    </source>
</evidence>
<evidence type="ECO:0000313" key="4">
    <source>
        <dbReference type="EMBL" id="CAF3594529.1"/>
    </source>
</evidence>
<evidence type="ECO:0000313" key="3">
    <source>
        <dbReference type="EMBL" id="CAF0899327.1"/>
    </source>
</evidence>
<organism evidence="2 6">
    <name type="scientific">Didymodactylos carnosus</name>
    <dbReference type="NCBI Taxonomy" id="1234261"/>
    <lineage>
        <taxon>Eukaryota</taxon>
        <taxon>Metazoa</taxon>
        <taxon>Spiralia</taxon>
        <taxon>Gnathifera</taxon>
        <taxon>Rotifera</taxon>
        <taxon>Eurotatoria</taxon>
        <taxon>Bdelloidea</taxon>
        <taxon>Philodinida</taxon>
        <taxon>Philodinidae</taxon>
        <taxon>Didymodactylos</taxon>
    </lineage>
</organism>
<feature type="compositionally biased region" description="Low complexity" evidence="1">
    <location>
        <begin position="700"/>
        <end position="715"/>
    </location>
</feature>
<proteinExistence type="predicted"/>
<feature type="region of interest" description="Disordered" evidence="1">
    <location>
        <begin position="488"/>
        <end position="515"/>
    </location>
</feature>
<evidence type="ECO:0000256" key="1">
    <source>
        <dbReference type="SAM" id="MobiDB-lite"/>
    </source>
</evidence>
<dbReference type="EMBL" id="CAJOBA010003389">
    <property type="protein sequence ID" value="CAF3680307.1"/>
    <property type="molecule type" value="Genomic_DNA"/>
</dbReference>
<evidence type="ECO:0000313" key="5">
    <source>
        <dbReference type="EMBL" id="CAF3680307.1"/>
    </source>
</evidence>
<feature type="compositionally biased region" description="Low complexity" evidence="1">
    <location>
        <begin position="561"/>
        <end position="571"/>
    </location>
</feature>